<feature type="domain" description="Methanogenesis regulatory protein FilR1 middle" evidence="1">
    <location>
        <begin position="121"/>
        <end position="249"/>
    </location>
</feature>
<gene>
    <name evidence="3" type="ORF">EA472_21790</name>
</gene>
<dbReference type="InterPro" id="IPR036388">
    <property type="entry name" value="WH-like_DNA-bd_sf"/>
</dbReference>
<evidence type="ECO:0000259" key="1">
    <source>
        <dbReference type="Pfam" id="PF08350"/>
    </source>
</evidence>
<dbReference type="InterPro" id="IPR013561">
    <property type="entry name" value="FilR1_middle_dom"/>
</dbReference>
<proteinExistence type="predicted"/>
<reference evidence="3 4" key="1">
    <citation type="submission" date="2018-10" db="EMBL/GenBank/DDBJ databases">
        <title>Natrarchaeobius chitinivorans gen. nov., sp. nov., and Natrarchaeobius haloalkaliphilus sp. nov., alkaliphilic, chitin-utilizing haloarchaea from hypersaline alkaline lakes.</title>
        <authorList>
            <person name="Sorokin D.Y."/>
            <person name="Elcheninov A.G."/>
            <person name="Kostrikina N.A."/>
            <person name="Bale N.J."/>
            <person name="Sinninghe Damste J.S."/>
            <person name="Khijniak T.V."/>
            <person name="Kublanov I.V."/>
            <person name="Toshchakov S.V."/>
        </authorList>
    </citation>
    <scope>NUCLEOTIDE SEQUENCE [LARGE SCALE GENOMIC DNA]</scope>
    <source>
        <strain evidence="3 4">AArcht7</strain>
    </source>
</reference>
<dbReference type="InterPro" id="IPR036390">
    <property type="entry name" value="WH_DNA-bd_sf"/>
</dbReference>
<dbReference type="Pfam" id="PF08350">
    <property type="entry name" value="FilR1_middle"/>
    <property type="match status" value="1"/>
</dbReference>
<name>A0A3N6MI36_NATCH</name>
<dbReference type="Proteomes" id="UP000281431">
    <property type="component" value="Unassembled WGS sequence"/>
</dbReference>
<comment type="caution">
    <text evidence="3">The sequence shown here is derived from an EMBL/GenBank/DDBJ whole genome shotgun (WGS) entry which is preliminary data.</text>
</comment>
<evidence type="ECO:0000259" key="2">
    <source>
        <dbReference type="Pfam" id="PF25213"/>
    </source>
</evidence>
<protein>
    <submittedName>
        <fullName evidence="3">Uncharacterized protein</fullName>
    </submittedName>
</protein>
<dbReference type="SUPFAM" id="SSF46785">
    <property type="entry name" value="Winged helix' DNA-binding domain"/>
    <property type="match status" value="1"/>
</dbReference>
<dbReference type="Gene3D" id="1.10.10.10">
    <property type="entry name" value="Winged helix-like DNA-binding domain superfamily/Winged helix DNA-binding domain"/>
    <property type="match status" value="1"/>
</dbReference>
<dbReference type="InterPro" id="IPR057527">
    <property type="entry name" value="HVO_A0261-like_N"/>
</dbReference>
<sequence length="258" mass="28176">MDTKALQDALAVGNRADILAACYGTPQTRCAIEDRVDHSRATVYRATTALEQNGFLEQTPDGFRTSPRGAVVVEATNRLLDSMTAIDRLEPLLLGVSSRELAANAHLLIDAELVVATETNPYVATDRAMDLWETSHRIRFAIPAIGSRDSVVRGTTEVRNSGMDVEMCLTPRVLSTFRNLTPDLLDEIIVAENVTIQVSEGIPFSFALHEDVVTVGANDETGIATVLAISDAPEARSWLCGLFKRCWSRGTPVEEFLE</sequence>
<evidence type="ECO:0000313" key="3">
    <source>
        <dbReference type="EMBL" id="RQG95291.1"/>
    </source>
</evidence>
<feature type="domain" description="HVO-A0261-like N-terminal" evidence="2">
    <location>
        <begin position="7"/>
        <end position="88"/>
    </location>
</feature>
<dbReference type="Pfam" id="PF25213">
    <property type="entry name" value="HVO_A0261_N"/>
    <property type="match status" value="1"/>
</dbReference>
<keyword evidence="4" id="KW-1185">Reference proteome</keyword>
<evidence type="ECO:0000313" key="4">
    <source>
        <dbReference type="Proteomes" id="UP000281431"/>
    </source>
</evidence>
<dbReference type="AlphaFoldDB" id="A0A3N6MI36"/>
<organism evidence="3 4">
    <name type="scientific">Natrarchaeobius chitinivorans</name>
    <dbReference type="NCBI Taxonomy" id="1679083"/>
    <lineage>
        <taxon>Archaea</taxon>
        <taxon>Methanobacteriati</taxon>
        <taxon>Methanobacteriota</taxon>
        <taxon>Stenosarchaea group</taxon>
        <taxon>Halobacteria</taxon>
        <taxon>Halobacteriales</taxon>
        <taxon>Natrialbaceae</taxon>
        <taxon>Natrarchaeobius</taxon>
    </lineage>
</organism>
<dbReference type="EMBL" id="REFZ01000035">
    <property type="protein sequence ID" value="RQG95291.1"/>
    <property type="molecule type" value="Genomic_DNA"/>
</dbReference>
<accession>A0A3N6MI36</accession>